<dbReference type="Pfam" id="PF00583">
    <property type="entry name" value="Acetyltransf_1"/>
    <property type="match status" value="1"/>
</dbReference>
<dbReference type="InterPro" id="IPR016181">
    <property type="entry name" value="Acyl_CoA_acyltransferase"/>
</dbReference>
<accession>A0A0D1XC46</accession>
<dbReference type="GeneID" id="42306448"/>
<dbReference type="AlphaFoldDB" id="A0A0D1XC46"/>
<dbReference type="InterPro" id="IPR050276">
    <property type="entry name" value="MshD_Acetyltransferase"/>
</dbReference>
<keyword evidence="2" id="KW-0808">Transferase</keyword>
<keyword evidence="4" id="KW-1185">Reference proteome</keyword>
<protein>
    <submittedName>
        <fullName evidence="3">Diamine N-acetyltransferase</fullName>
    </submittedName>
    <submittedName>
        <fullName evidence="2">Spermidine acetyltransferase</fullName>
    </submittedName>
</protein>
<dbReference type="Proteomes" id="UP000037269">
    <property type="component" value="Unassembled WGS sequence"/>
</dbReference>
<proteinExistence type="predicted"/>
<dbReference type="EMBL" id="LGUG01000004">
    <property type="protein sequence ID" value="KON96554.1"/>
    <property type="molecule type" value="Genomic_DNA"/>
</dbReference>
<gene>
    <name evidence="2" type="ORF">AF333_14815</name>
    <name evidence="3" type="ORF">SAMN04487909_13816</name>
</gene>
<dbReference type="RefSeq" id="WP_043064237.1">
    <property type="nucleotide sequence ID" value="NZ_BJOA01000156.1"/>
</dbReference>
<dbReference type="PANTHER" id="PTHR43617:SF2">
    <property type="entry name" value="UPF0039 PROTEIN SLL0451"/>
    <property type="match status" value="1"/>
</dbReference>
<dbReference type="SUPFAM" id="SSF55729">
    <property type="entry name" value="Acyl-CoA N-acyltransferases (Nat)"/>
    <property type="match status" value="1"/>
</dbReference>
<dbReference type="EMBL" id="FNED01000038">
    <property type="protein sequence ID" value="SDK08311.1"/>
    <property type="molecule type" value="Genomic_DNA"/>
</dbReference>
<evidence type="ECO:0000313" key="3">
    <source>
        <dbReference type="EMBL" id="SDK08311.1"/>
    </source>
</evidence>
<dbReference type="STRING" id="47500.AF333_14815"/>
<reference evidence="2 4" key="1">
    <citation type="submission" date="2015-07" db="EMBL/GenBank/DDBJ databases">
        <title>Fjat-14205 dsm 2895.</title>
        <authorList>
            <person name="Liu B."/>
            <person name="Wang J."/>
            <person name="Zhu Y."/>
            <person name="Liu G."/>
            <person name="Chen Q."/>
            <person name="Chen Z."/>
            <person name="Lan J."/>
            <person name="Che J."/>
            <person name="Ge C."/>
            <person name="Shi H."/>
            <person name="Pan Z."/>
            <person name="Liu X."/>
        </authorList>
    </citation>
    <scope>NUCLEOTIDE SEQUENCE [LARGE SCALE GENOMIC DNA]</scope>
    <source>
        <strain evidence="2 4">DSM 2895</strain>
    </source>
</reference>
<evidence type="ECO:0000313" key="5">
    <source>
        <dbReference type="Proteomes" id="UP000182836"/>
    </source>
</evidence>
<dbReference type="PATRIC" id="fig|47500.12.peg.1758"/>
<reference evidence="3 5" key="2">
    <citation type="submission" date="2016-10" db="EMBL/GenBank/DDBJ databases">
        <authorList>
            <person name="de Groot N.N."/>
        </authorList>
    </citation>
    <scope>NUCLEOTIDE SEQUENCE [LARGE SCALE GENOMIC DNA]</scope>
    <source>
        <strain evidence="3 5">DSM 2895</strain>
    </source>
</reference>
<dbReference type="CDD" id="cd04301">
    <property type="entry name" value="NAT_SF"/>
    <property type="match status" value="1"/>
</dbReference>
<dbReference type="InterPro" id="IPR000182">
    <property type="entry name" value="GNAT_dom"/>
</dbReference>
<feature type="domain" description="N-acetyltransferase" evidence="1">
    <location>
        <begin position="3"/>
        <end position="147"/>
    </location>
</feature>
<organism evidence="2 4">
    <name type="scientific">Aneurinibacillus migulanus</name>
    <name type="common">Bacillus migulanus</name>
    <dbReference type="NCBI Taxonomy" id="47500"/>
    <lineage>
        <taxon>Bacteria</taxon>
        <taxon>Bacillati</taxon>
        <taxon>Bacillota</taxon>
        <taxon>Bacilli</taxon>
        <taxon>Bacillales</taxon>
        <taxon>Paenibacillaceae</taxon>
        <taxon>Aneurinibacillus group</taxon>
        <taxon>Aneurinibacillus</taxon>
    </lineage>
</organism>
<name>A0A0D1XC46_ANEMI</name>
<dbReference type="Gene3D" id="3.40.630.30">
    <property type="match status" value="1"/>
</dbReference>
<dbReference type="PROSITE" id="PS51186">
    <property type="entry name" value="GNAT"/>
    <property type="match status" value="1"/>
</dbReference>
<sequence>MEILLREIDKTNWEECIELKVKKEQENFIVSNLYSIAEMQFLPGFESYGIYLNEIMIGFTMFGVDPDDGNYWIYRIMTDQKFQNQGFGKAALLKVIEEIEKKENRTNFIFIGYNPDNENAKRLYKSVGFVEMGIAPWGEMIVKYTIN</sequence>
<evidence type="ECO:0000313" key="2">
    <source>
        <dbReference type="EMBL" id="KON96554.1"/>
    </source>
</evidence>
<dbReference type="Proteomes" id="UP000182836">
    <property type="component" value="Unassembled WGS sequence"/>
</dbReference>
<dbReference type="GO" id="GO:0016747">
    <property type="term" value="F:acyltransferase activity, transferring groups other than amino-acyl groups"/>
    <property type="evidence" value="ECO:0007669"/>
    <property type="project" value="InterPro"/>
</dbReference>
<evidence type="ECO:0000259" key="1">
    <source>
        <dbReference type="PROSITE" id="PS51186"/>
    </source>
</evidence>
<evidence type="ECO:0000313" key="4">
    <source>
        <dbReference type="Proteomes" id="UP000037269"/>
    </source>
</evidence>
<dbReference type="PANTHER" id="PTHR43617">
    <property type="entry name" value="L-AMINO ACID N-ACETYLTRANSFERASE"/>
    <property type="match status" value="1"/>
</dbReference>
<dbReference type="OrthoDB" id="9127144at2"/>